<sequence>LDPITLSFENGEIFSNKIQLKNLKIVSDLQNEAVKGIKRLEVEIGDVIYKLTGENLRKFMNGEAIIYETLEGMKSNQKVYYTIKLYDNQGNELRVENNKGETRTSKQVPKVSIRLNKQNVIEVEIGLKLNNRDDVVLENYHYQITKPTGEIVKESGLSENDESIYLNNLDPNQYYTITIYASYDLEDNKGKQESQIIGQTIFATQPLSTLGYLELNTNLADIQTNSGTIEIKINDNRTDKRLIQILQEIKIELVEIGKENQDFGQEKTYQRDLDEEENTVQNNFTEEGNILETIIITGEELQKLKVGETEIHLFENLVSNTKYSLNITSKVQQGETVEEVQVTYSLKEFITLKMPAEVQMINLFVTADLIDFDVRIEDIDHAVLTNKVRMELRDEKTNLLILEEIDTNGDYARKTIEKLELGKTYTLSFYADQYNEGSTDSTYEANYLLKELRIVTETGIKGSLGLTGLTRKGTGKNLVDVRSKVKWYVYPNFNTADYYGKEYNEETKILTLGGHGNNRRAVYDLREYAGQEVTMSFRAKLASDGGSKVYIQNSKQDKNRQEITGLVVDEWKSYAKTLKIDETGYLGFYIQGGNGVEIKELQIELGPKKTNYEEYTFMLESNLVINLTDEREEIKTKDYYIKLYQDGNLIQENRYEEIDENNQVINHIKTYLVEGNHIYRAELLIKIGEREYILDFQEFETRQEKEIKGIGSKEEFLEIQPYGEYIILNDIDLTGVSGNTYRFGSDNMEFNGKINFNGFSLIRDAKNSVAPIIYKMGAEGVIQNIVFDVKLNRITEFSSNDGFLIKNNYGTIQNMQLNVTESISLPNWRFEILIIDNYGTIENFVVNMQEPMYATAESGILCWRNYGVIKNGYLYGENINAEFTRSSGEGRSIGTLANSNEGNGQIKNVFSLINVDVNNQTDITNNVGNIVASNNGNASVENVYSVGLGKNITNINNGPNIYSAGGKISNNYYFNDEVFKNSYHQKTTMLALHDVNFQNQLLNGDSRFNIEENVTQGYYPQIIMPDVMPNQEYIPLPEVEDDDLADILSIEVLEQGTDTVKVKFNVYNPSGETITSIKMKDISCSIISQTYGEGRSDVIATLHSPIKYLSKYSVLSITTKGAFNIPYTREFLENERVIEVDLYREIRTVSDWKNINISPTENYILEEDLDFMNEGSEIIITKAFTGKLEGNGHTIKNIRIDSSGRGLFIEVQGVINHLNVENLTWEEAKKNRLGLIEYLNKGKINQVHMKDVKIEVSKSYVGDVFGGAIVGYASGGSITNSSVNNFEFNSQNQATKLAVGGMIGTGSNNNIQNSYIQNVNLYIKNASEVSGIGGIYGYDSGANSISNCYVIGKIETDSSNVGGIGGFFNKGEVKSCYSNVHIITDGEYVGGIVGNDRSTLLVNISNNLAIGNVYSKQKVETVSRIVGNSKEKENNYAYERQRINGSITKETEGATLLNIDNLKDKTIYQDRIKLGTSYSYEKIEQGVLPQLYDVDRNELLPNQIDNKLPEEEKTELEIEEVEAVKTAVDTVTMRIVLKNTMNRLITKIEIEDMEVKITNNINQNEKTYLNVVATPTRYYDSYRISKVSYEESGEIKEKEVEERVNVEFYKEIYSYEDWQTIEENTYQNYRLMNDIDFKDKSNIKTDLTIGKLEGNNHKLSNINLVLNSSNSGFIKTVKTILKDVTFENINITNTASGIRTGIIANTNATVSNITLNNVIVDAPKLDQVGFIGRSTSESIENITMDTVKITGKSYVAGYAGSSALPMLRTVEANNLTIVGNGDHVGGILSSPEKRNGYNMKYVTVQNSNITGKNNVGGIFGNLSGGATNPTQGQYLKIMNSSITGVSTVGGVAGEFFDSNSFEAYHITVKGSGSNIGGIVAKGNLSNNIIEDSIIEGISSNSNNVGGVIGAPSWGGSNNRAINCTVSSKGNNVGGIFGYYNHSGNGGIDKNYVQGGSVTGNSNVGGIVGYSIKGYIRRSYTNTKVTAISQCAGGIAGYIRNQVMETSNFGLYNCYVAGSVIEAKNNVGGIVGGFSDNLQGGYQYIRNNYIQADLIGNEANTSLGLGKQKDEVRNLKNIYVYQYSTINGENINVQNEPFIGVSQYLKEEDLKLEETYKNKIGLGTDYTYTSLQQEKYPLINGLSNQEGIKLPKDSEHIISETNTAKEISSIAEKLEEKELIEKFDYEQYEILLYEDSSKIINKETNEEVMREDRIYVKEGNLYVIDGNLEIITNNVILDRYNGKEYETVLGTDGKIYDLKEAIHYPENFKNKDIISLDNNLHTEYKITTVTYEDGSSIQFNYQTGEILKEEKLEEKQLGIIDYLKQSLERRNTLIEDTKESYEETQKLVQELQEKPIEIAIQEKNDRNTDNPENIENTQTSISSSNEKEYITSYNTKTRTFEIYNEEEILNTKQEEVISENEKIARENLNEYYTGEMKKQKELPGIVWVSLSIIGVVIILIVLWRRKNV</sequence>
<keyword evidence="1" id="KW-0175">Coiled coil</keyword>
<evidence type="ECO:0000256" key="1">
    <source>
        <dbReference type="SAM" id="Coils"/>
    </source>
</evidence>
<keyword evidence="3" id="KW-1133">Transmembrane helix</keyword>
<comment type="caution">
    <text evidence="4">The sequence shown here is derived from an EMBL/GenBank/DDBJ whole genome shotgun (WGS) entry which is preliminary data.</text>
</comment>
<organism evidence="4 5">
    <name type="scientific">Candidatus Merdicola faecigallinarum</name>
    <dbReference type="NCBI Taxonomy" id="2840862"/>
    <lineage>
        <taxon>Bacteria</taxon>
        <taxon>Bacillati</taxon>
        <taxon>Bacillota</taxon>
        <taxon>Clostridia</taxon>
        <taxon>Candidatus Merdicola</taxon>
    </lineage>
</organism>
<keyword evidence="3" id="KW-0812">Transmembrane</keyword>
<reference evidence="4" key="1">
    <citation type="submission" date="2020-10" db="EMBL/GenBank/DDBJ databases">
        <authorList>
            <person name="Gilroy R."/>
        </authorList>
    </citation>
    <scope>NUCLEOTIDE SEQUENCE</scope>
    <source>
        <strain evidence="4">CHK195-15760</strain>
    </source>
</reference>
<name>A0A9D1S9J5_9FIRM</name>
<reference evidence="4" key="2">
    <citation type="journal article" date="2021" name="PeerJ">
        <title>Extensive microbial diversity within the chicken gut microbiome revealed by metagenomics and culture.</title>
        <authorList>
            <person name="Gilroy R."/>
            <person name="Ravi A."/>
            <person name="Getino M."/>
            <person name="Pursley I."/>
            <person name="Horton D.L."/>
            <person name="Alikhan N.F."/>
            <person name="Baker D."/>
            <person name="Gharbi K."/>
            <person name="Hall N."/>
            <person name="Watson M."/>
            <person name="Adriaenssens E.M."/>
            <person name="Foster-Nyarko E."/>
            <person name="Jarju S."/>
            <person name="Secka A."/>
            <person name="Antonio M."/>
            <person name="Oren A."/>
            <person name="Chaudhuri R.R."/>
            <person name="La Ragione R."/>
            <person name="Hildebrand F."/>
            <person name="Pallen M.J."/>
        </authorList>
    </citation>
    <scope>NUCLEOTIDE SEQUENCE</scope>
    <source>
        <strain evidence="4">CHK195-15760</strain>
    </source>
</reference>
<feature type="transmembrane region" description="Helical" evidence="3">
    <location>
        <begin position="2443"/>
        <end position="2462"/>
    </location>
</feature>
<evidence type="ECO:0000256" key="3">
    <source>
        <dbReference type="SAM" id="Phobius"/>
    </source>
</evidence>
<feature type="region of interest" description="Disordered" evidence="2">
    <location>
        <begin position="2365"/>
        <end position="2386"/>
    </location>
</feature>
<feature type="non-terminal residue" evidence="4">
    <location>
        <position position="1"/>
    </location>
</feature>
<dbReference type="InterPro" id="IPR011050">
    <property type="entry name" value="Pectin_lyase_fold/virulence"/>
</dbReference>
<feature type="compositionally biased region" description="Polar residues" evidence="2">
    <location>
        <begin position="2369"/>
        <end position="2383"/>
    </location>
</feature>
<dbReference type="EMBL" id="DVNH01000031">
    <property type="protein sequence ID" value="HIU51905.1"/>
    <property type="molecule type" value="Genomic_DNA"/>
</dbReference>
<accession>A0A9D1S9J5</accession>
<evidence type="ECO:0000256" key="2">
    <source>
        <dbReference type="SAM" id="MobiDB-lite"/>
    </source>
</evidence>
<dbReference type="SUPFAM" id="SSF51126">
    <property type="entry name" value="Pectin lyase-like"/>
    <property type="match status" value="1"/>
</dbReference>
<evidence type="ECO:0000313" key="5">
    <source>
        <dbReference type="Proteomes" id="UP000824093"/>
    </source>
</evidence>
<dbReference type="Proteomes" id="UP000824093">
    <property type="component" value="Unassembled WGS sequence"/>
</dbReference>
<evidence type="ECO:0000313" key="4">
    <source>
        <dbReference type="EMBL" id="HIU51905.1"/>
    </source>
</evidence>
<gene>
    <name evidence="4" type="ORF">IAB70_04725</name>
</gene>
<proteinExistence type="predicted"/>
<dbReference type="Gene3D" id="2.160.20.110">
    <property type="match status" value="5"/>
</dbReference>
<feature type="coiled-coil region" evidence="1">
    <location>
        <begin position="2323"/>
        <end position="2353"/>
    </location>
</feature>
<keyword evidence="3" id="KW-0472">Membrane</keyword>
<protein>
    <submittedName>
        <fullName evidence="4">Uncharacterized protein</fullName>
    </submittedName>
</protein>